<dbReference type="InterPro" id="IPR051718">
    <property type="entry name" value="ARF_GTPase-activating"/>
</dbReference>
<dbReference type="GO" id="GO:0005737">
    <property type="term" value="C:cytoplasm"/>
    <property type="evidence" value="ECO:0007669"/>
    <property type="project" value="TreeGrafter"/>
</dbReference>
<keyword evidence="2" id="KW-0479">Metal-binding</keyword>
<accession>A0A2A2LB47</accession>
<dbReference type="PROSITE" id="PS50115">
    <property type="entry name" value="ARFGAP"/>
    <property type="match status" value="1"/>
</dbReference>
<dbReference type="PRINTS" id="PR00405">
    <property type="entry name" value="REVINTRACTNG"/>
</dbReference>
<evidence type="ECO:0000259" key="7">
    <source>
        <dbReference type="PROSITE" id="PS50115"/>
    </source>
</evidence>
<dbReference type="InterPro" id="IPR038508">
    <property type="entry name" value="ArfGAP_dom_sf"/>
</dbReference>
<dbReference type="InterPro" id="IPR037278">
    <property type="entry name" value="ARFGAP/RecO"/>
</dbReference>
<dbReference type="STRING" id="2018661.A0A2A2LB47"/>
<dbReference type="Gene3D" id="1.10.220.150">
    <property type="entry name" value="Arf GTPase activating protein"/>
    <property type="match status" value="1"/>
</dbReference>
<dbReference type="InterPro" id="IPR001164">
    <property type="entry name" value="ArfGAP_dom"/>
</dbReference>
<evidence type="ECO:0000256" key="6">
    <source>
        <dbReference type="SAM" id="MobiDB-lite"/>
    </source>
</evidence>
<dbReference type="EMBL" id="LIAE01006973">
    <property type="protein sequence ID" value="PAV83277.1"/>
    <property type="molecule type" value="Genomic_DNA"/>
</dbReference>
<dbReference type="AlphaFoldDB" id="A0A2A2LB47"/>
<dbReference type="GO" id="GO:0008270">
    <property type="term" value="F:zinc ion binding"/>
    <property type="evidence" value="ECO:0007669"/>
    <property type="project" value="UniProtKB-KW"/>
</dbReference>
<dbReference type="SMART" id="SM00105">
    <property type="entry name" value="ArfGap"/>
    <property type="match status" value="1"/>
</dbReference>
<proteinExistence type="predicted"/>
<feature type="region of interest" description="Disordered" evidence="6">
    <location>
        <begin position="155"/>
        <end position="180"/>
    </location>
</feature>
<keyword evidence="4" id="KW-0862">Zinc</keyword>
<evidence type="ECO:0000256" key="4">
    <source>
        <dbReference type="ARBA" id="ARBA00022833"/>
    </source>
</evidence>
<keyword evidence="1" id="KW-0343">GTPase activation</keyword>
<protein>
    <recommendedName>
        <fullName evidence="7">Arf-GAP domain-containing protein</fullName>
    </recommendedName>
</protein>
<dbReference type="SUPFAM" id="SSF57863">
    <property type="entry name" value="ArfGap/RecO-like zinc finger"/>
    <property type="match status" value="1"/>
</dbReference>
<dbReference type="Proteomes" id="UP000218231">
    <property type="component" value="Unassembled WGS sequence"/>
</dbReference>
<keyword evidence="3 5" id="KW-0863">Zinc-finger</keyword>
<dbReference type="GO" id="GO:0005096">
    <property type="term" value="F:GTPase activator activity"/>
    <property type="evidence" value="ECO:0007669"/>
    <property type="project" value="UniProtKB-KW"/>
</dbReference>
<dbReference type="InterPro" id="IPR044732">
    <property type="entry name" value="ArfGAP_SMAP1-like"/>
</dbReference>
<feature type="domain" description="Arf-GAP" evidence="7">
    <location>
        <begin position="17"/>
        <end position="134"/>
    </location>
</feature>
<sequence length="527" mass="55228">MAKKLDPKKEQQEWLQGILLDMLKDEENKYCADCQAKTPRWAAWNLGVFICIRCAGIHRNLGVHISKVRSVNLDSWTPEQVQSMRVMGNEKARKVYEHDLPDHFRRPTTDHQMEQFIRSKYEQKRYILKDFAYPHIDAKDLPRPNVLGQKKAPTAKFAHNASDHKPAHHSPSSAAPTANRSSGIANLLDLDAPAPASALPTTSAANHNSSSLIDDFDSLAIGGQTTAPPAAVTSAPSNDLDDMFGSFVSAPSSTPSVAAAPIQSAPQSSNQSNGKSAAEKNDLFGLNLGEPTSTAANDGEKKSTADILSLFSTAQPAPPLIAPGGFTAFGLQAATPSQSQPAQQASSQMNFANFGAANAGNAMTSSMPSLPASMSFDGFGLAVPAATPAMSQSQSGGMIGLGSMGGLDLSAMGTGVQTSNSNPAQFPNPFGQPSMVPTNFAGQIPLSSTSTIPTSPPAAYKIPNKSNAFADLSIGKVMNMNYMSGGKPKTESGGGSGMVAAQPQPQAIPATTAPSQQMNLDDLLGGF</sequence>
<dbReference type="PANTHER" id="PTHR45705">
    <property type="entry name" value="FI20236P1"/>
    <property type="match status" value="1"/>
</dbReference>
<dbReference type="Pfam" id="PF01412">
    <property type="entry name" value="ArfGap"/>
    <property type="match status" value="1"/>
</dbReference>
<dbReference type="OrthoDB" id="10266696at2759"/>
<evidence type="ECO:0000313" key="8">
    <source>
        <dbReference type="EMBL" id="PAV83277.1"/>
    </source>
</evidence>
<evidence type="ECO:0000313" key="9">
    <source>
        <dbReference type="Proteomes" id="UP000218231"/>
    </source>
</evidence>
<organism evidence="8 9">
    <name type="scientific">Diploscapter pachys</name>
    <dbReference type="NCBI Taxonomy" id="2018661"/>
    <lineage>
        <taxon>Eukaryota</taxon>
        <taxon>Metazoa</taxon>
        <taxon>Ecdysozoa</taxon>
        <taxon>Nematoda</taxon>
        <taxon>Chromadorea</taxon>
        <taxon>Rhabditida</taxon>
        <taxon>Rhabditina</taxon>
        <taxon>Rhabditomorpha</taxon>
        <taxon>Rhabditoidea</taxon>
        <taxon>Rhabditidae</taxon>
        <taxon>Diploscapter</taxon>
    </lineage>
</organism>
<feature type="region of interest" description="Disordered" evidence="6">
    <location>
        <begin position="255"/>
        <end position="277"/>
    </location>
</feature>
<dbReference type="CDD" id="cd08839">
    <property type="entry name" value="ArfGap_SMAP"/>
    <property type="match status" value="1"/>
</dbReference>
<evidence type="ECO:0000256" key="2">
    <source>
        <dbReference type="ARBA" id="ARBA00022723"/>
    </source>
</evidence>
<name>A0A2A2LB47_9BILA</name>
<comment type="caution">
    <text evidence="8">The sequence shown here is derived from an EMBL/GenBank/DDBJ whole genome shotgun (WGS) entry which is preliminary data.</text>
</comment>
<dbReference type="FunFam" id="1.10.220.150:FF:000009">
    <property type="entry name" value="stromal membrane-associated protein 1 isoform X1"/>
    <property type="match status" value="1"/>
</dbReference>
<evidence type="ECO:0000256" key="3">
    <source>
        <dbReference type="ARBA" id="ARBA00022771"/>
    </source>
</evidence>
<evidence type="ECO:0000256" key="5">
    <source>
        <dbReference type="PROSITE-ProRule" id="PRU00288"/>
    </source>
</evidence>
<gene>
    <name evidence="8" type="ORF">WR25_19822</name>
</gene>
<dbReference type="PANTHER" id="PTHR45705:SF1">
    <property type="entry name" value="FI20236P1"/>
    <property type="match status" value="1"/>
</dbReference>
<keyword evidence="9" id="KW-1185">Reference proteome</keyword>
<evidence type="ECO:0000256" key="1">
    <source>
        <dbReference type="ARBA" id="ARBA00022468"/>
    </source>
</evidence>
<feature type="compositionally biased region" description="Low complexity" evidence="6">
    <location>
        <begin position="255"/>
        <end position="272"/>
    </location>
</feature>
<reference evidence="8 9" key="1">
    <citation type="journal article" date="2017" name="Curr. Biol.">
        <title>Genome architecture and evolution of a unichromosomal asexual nematode.</title>
        <authorList>
            <person name="Fradin H."/>
            <person name="Zegar C."/>
            <person name="Gutwein M."/>
            <person name="Lucas J."/>
            <person name="Kovtun M."/>
            <person name="Corcoran D."/>
            <person name="Baugh L.R."/>
            <person name="Kiontke K."/>
            <person name="Gunsalus K."/>
            <person name="Fitch D.H."/>
            <person name="Piano F."/>
        </authorList>
    </citation>
    <scope>NUCLEOTIDE SEQUENCE [LARGE SCALE GENOMIC DNA]</scope>
    <source>
        <strain evidence="8">PF1309</strain>
    </source>
</reference>